<dbReference type="PANTHER" id="PTHR12196:SF2">
    <property type="entry name" value="DIPHTHINE--AMMONIA LIGASE"/>
    <property type="match status" value="1"/>
</dbReference>
<dbReference type="InterPro" id="IPR002761">
    <property type="entry name" value="Diphthami_syn_dom"/>
</dbReference>
<reference evidence="3 4" key="1">
    <citation type="journal article" date="2010" name="Proc. Natl. Acad. Sci. U.S.A.">
        <title>Enigmatic, ultrasmall, uncultivated Archaea.</title>
        <authorList>
            <person name="Baker B.J."/>
            <person name="Comolli L.R."/>
            <person name="Dick G.J."/>
            <person name="Hauser L.J."/>
            <person name="Hyatt D."/>
            <person name="Dill B.D."/>
            <person name="Land M.L."/>
            <person name="Verberkmoes N.C."/>
            <person name="Hettich R.L."/>
            <person name="Banfield J.F."/>
        </authorList>
    </citation>
    <scope>NUCLEOTIDE SEQUENCE [LARGE SCALE GENOMIC DNA]</scope>
</reference>
<dbReference type="NCBIfam" id="TIGR03679">
    <property type="entry name" value="arCOG00187"/>
    <property type="match status" value="1"/>
</dbReference>
<dbReference type="PIRSF" id="PIRSF039123">
    <property type="entry name" value="Diphthamide_synthase"/>
    <property type="match status" value="1"/>
</dbReference>
<dbReference type="Gene3D" id="3.40.50.620">
    <property type="entry name" value="HUPs"/>
    <property type="match status" value="1"/>
</dbReference>
<dbReference type="InterPro" id="IPR030662">
    <property type="entry name" value="DPH6/MJ0570"/>
</dbReference>
<dbReference type="GO" id="GO:0017183">
    <property type="term" value="P:protein histidyl modification to diphthamide"/>
    <property type="evidence" value="ECO:0007669"/>
    <property type="project" value="TreeGrafter"/>
</dbReference>
<evidence type="ECO:0000313" key="3">
    <source>
        <dbReference type="EMBL" id="EFD93129.1"/>
    </source>
</evidence>
<dbReference type="InterPro" id="IPR022427">
    <property type="entry name" value="MJ0570_ATP-bd"/>
</dbReference>
<dbReference type="SUPFAM" id="SSF52402">
    <property type="entry name" value="Adenine nucleotide alpha hydrolases-like"/>
    <property type="match status" value="1"/>
</dbReference>
<evidence type="ECO:0000259" key="1">
    <source>
        <dbReference type="Pfam" id="PF01902"/>
    </source>
</evidence>
<accession>D6GUK1</accession>
<gene>
    <name evidence="3" type="ORF">BJBARM5_0140</name>
    <name evidence="2" type="ORF">BJBARM5_1087</name>
</gene>
<name>D6GUK1_PARA5</name>
<dbReference type="Gene3D" id="3.90.1490.10">
    <property type="entry name" value="putative n-type atp pyrophosphatase, domain 2"/>
    <property type="match status" value="1"/>
</dbReference>
<dbReference type="EMBL" id="GG745546">
    <property type="protein sequence ID" value="EFD93129.1"/>
    <property type="molecule type" value="Genomic_DNA"/>
</dbReference>
<sequence length="226" mass="25755">MKIAALFTGGKDSTYSAFLASKENELVCLMNIYSDNNDSYMFHTVGRKLLDLQADAMNVPLEYYKTEGIKEEELKDLKTFIKEIKDKYGIEGVVSGAINSRYQYDRINKILEEMSLKSITPLWNIDVENYLKELVKEGFRIAIISVSAEGLDKSWLGREINEETLPELLELSRKYRFHAAFEGGEAETAVLDGPNFKYRISIKESKVIADDGKFYLDITAAEKSEK</sequence>
<organism evidence="3 4">
    <name type="scientific">Candidatus Parvarchaeum acidophilus ARMAN-5</name>
    <dbReference type="NCBI Taxonomy" id="662762"/>
    <lineage>
        <taxon>Archaea</taxon>
        <taxon>Candidatus Parvarchaeota</taxon>
        <taxon>Candidatus Parvarchaeum</taxon>
    </lineage>
</organism>
<proteinExistence type="predicted"/>
<evidence type="ECO:0000313" key="2">
    <source>
        <dbReference type="EMBL" id="EFD92223.1"/>
    </source>
</evidence>
<dbReference type="Pfam" id="PF01902">
    <property type="entry name" value="Diphthami_syn_2"/>
    <property type="match status" value="1"/>
</dbReference>
<dbReference type="PANTHER" id="PTHR12196">
    <property type="entry name" value="DOMAIN OF UNKNOWN FUNCTION 71 DUF71 -CONTAINING PROTEIN"/>
    <property type="match status" value="1"/>
</dbReference>
<dbReference type="AlphaFoldDB" id="D6GUK1"/>
<dbReference type="GO" id="GO:0017178">
    <property type="term" value="F:diphthine-ammonia ligase activity"/>
    <property type="evidence" value="ECO:0007669"/>
    <property type="project" value="TreeGrafter"/>
</dbReference>
<protein>
    <submittedName>
        <fullName evidence="3">ATP binding protein</fullName>
    </submittedName>
</protein>
<evidence type="ECO:0000313" key="4">
    <source>
        <dbReference type="Proteomes" id="UP000009376"/>
    </source>
</evidence>
<dbReference type="Proteomes" id="UP000009376">
    <property type="component" value="Unassembled WGS sequence"/>
</dbReference>
<dbReference type="InterPro" id="IPR014729">
    <property type="entry name" value="Rossmann-like_a/b/a_fold"/>
</dbReference>
<feature type="domain" description="Diphthamide synthase" evidence="1">
    <location>
        <begin position="1"/>
        <end position="221"/>
    </location>
</feature>
<dbReference type="NCBIfam" id="TIGR00290">
    <property type="entry name" value="MJ0570_dom"/>
    <property type="match status" value="1"/>
</dbReference>
<dbReference type="CDD" id="cd01994">
    <property type="entry name" value="AANH_PF0828-like"/>
    <property type="match status" value="1"/>
</dbReference>
<dbReference type="EMBL" id="GG745615">
    <property type="protein sequence ID" value="EFD92223.1"/>
    <property type="molecule type" value="Genomic_DNA"/>
</dbReference>